<sequence>MIFPYYADDSVTLYTGDAVEVLRNLPDDRADCVVTSPLYWGLRDYGTGTWTGGNPSCAHSAGHGTNAAQHKHPSLEYPASTAHRGGAPRPSVAPAPPGRPHANWTPPTSGSTSTRRSRLSLKRDFRR</sequence>
<name>A0ABP3LR18_9ACTN</name>
<comment type="caution">
    <text evidence="2">The sequence shown here is derived from an EMBL/GenBank/DDBJ whole genome shotgun (WGS) entry which is preliminary data.</text>
</comment>
<dbReference type="SUPFAM" id="SSF53335">
    <property type="entry name" value="S-adenosyl-L-methionine-dependent methyltransferases"/>
    <property type="match status" value="1"/>
</dbReference>
<evidence type="ECO:0008006" key="4">
    <source>
        <dbReference type="Google" id="ProtNLM"/>
    </source>
</evidence>
<dbReference type="Gene3D" id="3.40.50.150">
    <property type="entry name" value="Vaccinia Virus protein VP39"/>
    <property type="match status" value="1"/>
</dbReference>
<keyword evidence="3" id="KW-1185">Reference proteome</keyword>
<dbReference type="InterPro" id="IPR029063">
    <property type="entry name" value="SAM-dependent_MTases_sf"/>
</dbReference>
<protein>
    <recommendedName>
        <fullName evidence="4">Site-specific DNA-methyltransferase (cytosine-N(4)-specific)</fullName>
    </recommendedName>
</protein>
<reference evidence="3" key="1">
    <citation type="journal article" date="2019" name="Int. J. Syst. Evol. Microbiol.">
        <title>The Global Catalogue of Microorganisms (GCM) 10K type strain sequencing project: providing services to taxonomists for standard genome sequencing and annotation.</title>
        <authorList>
            <consortium name="The Broad Institute Genomics Platform"/>
            <consortium name="The Broad Institute Genome Sequencing Center for Infectious Disease"/>
            <person name="Wu L."/>
            <person name="Ma J."/>
        </authorList>
    </citation>
    <scope>NUCLEOTIDE SEQUENCE [LARGE SCALE GENOMIC DNA]</scope>
    <source>
        <strain evidence="3">JCM 5052</strain>
    </source>
</reference>
<dbReference type="EMBL" id="BAAABZ010000002">
    <property type="protein sequence ID" value="GAA0505058.1"/>
    <property type="molecule type" value="Genomic_DNA"/>
</dbReference>
<dbReference type="RefSeq" id="WP_346158873.1">
    <property type="nucleotide sequence ID" value="NZ_BAAABZ010000002.1"/>
</dbReference>
<evidence type="ECO:0000313" key="2">
    <source>
        <dbReference type="EMBL" id="GAA0505058.1"/>
    </source>
</evidence>
<proteinExistence type="predicted"/>
<organism evidence="2 3">
    <name type="scientific">Streptomyces mordarskii</name>
    <dbReference type="NCBI Taxonomy" id="1226758"/>
    <lineage>
        <taxon>Bacteria</taxon>
        <taxon>Bacillati</taxon>
        <taxon>Actinomycetota</taxon>
        <taxon>Actinomycetes</taxon>
        <taxon>Kitasatosporales</taxon>
        <taxon>Streptomycetaceae</taxon>
        <taxon>Streptomyces</taxon>
    </lineage>
</organism>
<accession>A0ABP3LR18</accession>
<gene>
    <name evidence="2" type="ORF">GCM10010390_04920</name>
</gene>
<feature type="region of interest" description="Disordered" evidence="1">
    <location>
        <begin position="51"/>
        <end position="127"/>
    </location>
</feature>
<evidence type="ECO:0000256" key="1">
    <source>
        <dbReference type="SAM" id="MobiDB-lite"/>
    </source>
</evidence>
<feature type="compositionally biased region" description="Low complexity" evidence="1">
    <location>
        <begin position="105"/>
        <end position="114"/>
    </location>
</feature>
<evidence type="ECO:0000313" key="3">
    <source>
        <dbReference type="Proteomes" id="UP001501576"/>
    </source>
</evidence>
<dbReference type="Proteomes" id="UP001501576">
    <property type="component" value="Unassembled WGS sequence"/>
</dbReference>